<evidence type="ECO:0000313" key="3">
    <source>
        <dbReference type="Proteomes" id="UP000886595"/>
    </source>
</evidence>
<evidence type="ECO:0000313" key="2">
    <source>
        <dbReference type="EMBL" id="KAG2333171.1"/>
    </source>
</evidence>
<organism evidence="2 3">
    <name type="scientific">Brassica carinata</name>
    <name type="common">Ethiopian mustard</name>
    <name type="synonym">Abyssinian cabbage</name>
    <dbReference type="NCBI Taxonomy" id="52824"/>
    <lineage>
        <taxon>Eukaryota</taxon>
        <taxon>Viridiplantae</taxon>
        <taxon>Streptophyta</taxon>
        <taxon>Embryophyta</taxon>
        <taxon>Tracheophyta</taxon>
        <taxon>Spermatophyta</taxon>
        <taxon>Magnoliopsida</taxon>
        <taxon>eudicotyledons</taxon>
        <taxon>Gunneridae</taxon>
        <taxon>Pentapetalae</taxon>
        <taxon>rosids</taxon>
        <taxon>malvids</taxon>
        <taxon>Brassicales</taxon>
        <taxon>Brassicaceae</taxon>
        <taxon>Brassiceae</taxon>
        <taxon>Brassica</taxon>
    </lineage>
</organism>
<feature type="domain" description="Tf2-1-like SH3-like" evidence="1">
    <location>
        <begin position="85"/>
        <end position="134"/>
    </location>
</feature>
<dbReference type="InterPro" id="IPR056924">
    <property type="entry name" value="SH3_Tf2-1"/>
</dbReference>
<dbReference type="PANTHER" id="PTHR35046">
    <property type="entry name" value="ZINC KNUCKLE (CCHC-TYPE) FAMILY PROTEIN"/>
    <property type="match status" value="1"/>
</dbReference>
<sequence>MSTTVLGFTAMADLYADDSFFGRLFRDASAGLTSDYTTRFHGEAVDFVSKIQQVHQFAHDNLVASTAKYKSAADRKRRELIFSPGDLVWVVLTKDRLPVGEYNKLKSRKIGPVEVLERINPNAYKFRLPQHLRTAKSIRDPKSSNEHCEEYSHLFYLVFEVTFNNKLPAFRSNP</sequence>
<dbReference type="OrthoDB" id="1935586at2759"/>
<comment type="caution">
    <text evidence="2">The sequence shown here is derived from an EMBL/GenBank/DDBJ whole genome shotgun (WGS) entry which is preliminary data.</text>
</comment>
<keyword evidence="3" id="KW-1185">Reference proteome</keyword>
<proteinExistence type="predicted"/>
<accession>A0A8X7WPA2</accession>
<dbReference type="Pfam" id="PF24626">
    <property type="entry name" value="SH3_Tf2-1"/>
    <property type="match status" value="1"/>
</dbReference>
<dbReference type="EMBL" id="JAAMPC010000001">
    <property type="protein sequence ID" value="KAG2333171.1"/>
    <property type="molecule type" value="Genomic_DNA"/>
</dbReference>
<dbReference type="Proteomes" id="UP000886595">
    <property type="component" value="Unassembled WGS sequence"/>
</dbReference>
<name>A0A8X7WPA2_BRACI</name>
<reference evidence="2 3" key="1">
    <citation type="submission" date="2020-02" db="EMBL/GenBank/DDBJ databases">
        <authorList>
            <person name="Ma Q."/>
            <person name="Huang Y."/>
            <person name="Song X."/>
            <person name="Pei D."/>
        </authorList>
    </citation>
    <scope>NUCLEOTIDE SEQUENCE [LARGE SCALE GENOMIC DNA]</scope>
    <source>
        <strain evidence="2">Sxm20200214</strain>
        <tissue evidence="2">Leaf</tissue>
    </source>
</reference>
<dbReference type="PANTHER" id="PTHR35046:SF18">
    <property type="entry name" value="RNA-DIRECTED DNA POLYMERASE"/>
    <property type="match status" value="1"/>
</dbReference>
<dbReference type="AlphaFoldDB" id="A0A8X7WPA2"/>
<evidence type="ECO:0000259" key="1">
    <source>
        <dbReference type="Pfam" id="PF24626"/>
    </source>
</evidence>
<gene>
    <name evidence="2" type="ORF">Bca52824_004351</name>
</gene>
<protein>
    <recommendedName>
        <fullName evidence="1">Tf2-1-like SH3-like domain-containing protein</fullName>
    </recommendedName>
</protein>